<reference evidence="14" key="1">
    <citation type="journal article" date="2019" name="Int. J. Syst. Evol. Microbiol.">
        <title>The Global Catalogue of Microorganisms (GCM) 10K type strain sequencing project: providing services to taxonomists for standard genome sequencing and annotation.</title>
        <authorList>
            <consortium name="The Broad Institute Genomics Platform"/>
            <consortium name="The Broad Institute Genome Sequencing Center for Infectious Disease"/>
            <person name="Wu L."/>
            <person name="Ma J."/>
        </authorList>
    </citation>
    <scope>NUCLEOTIDE SEQUENCE [LARGE SCALE GENOMIC DNA]</scope>
    <source>
        <strain evidence="14">CGMCC 1.13574</strain>
    </source>
</reference>
<comment type="subunit">
    <text evidence="9">Monomer.</text>
</comment>
<evidence type="ECO:0000256" key="8">
    <source>
        <dbReference type="ARBA" id="ARBA00023134"/>
    </source>
</evidence>
<evidence type="ECO:0000313" key="13">
    <source>
        <dbReference type="EMBL" id="MFD2168979.1"/>
    </source>
</evidence>
<evidence type="ECO:0000256" key="1">
    <source>
        <dbReference type="ARBA" id="ARBA00001946"/>
    </source>
</evidence>
<sequence>MFVDTARVYVKGGDGGNGIVSFRREKYVPEGGPAGGDGGKGGDVVLVVDEGLRTLLDFKYKRHFKAERGEYGKTSNKHGANAENMYIKVPPGTVVTDEDTNEFLGELVEHGQKLIIAHGGRGGRGNTRFATMYNKAPEIAEKGEPGQERYINLELKLLADVGLVGFPSVGKSTLISSVSAAKPKIAAYHFTTITPNLGVVDVGDDRNFVMADLPGLIEGASQGSGLGHQFLRHIERTRVIVHVLDMGGTEGRDPYEDFVTINRELELYNERLAARPMLIAANKMDVPEAEENLKRFREQVGDNYPIFPISSATREGLRELVFAVADTLDRAPVIEPQLEEVEETPDRKVYRLEEDSDKFWITRDNEVYVVNGEWIEKLCVMTNFTQYDSVKRFQRIMKQKGVDAALRKKGAQDGDTIRIGEYEFDFVE</sequence>
<dbReference type="Gene3D" id="2.70.210.12">
    <property type="entry name" value="GTP1/OBG domain"/>
    <property type="match status" value="1"/>
</dbReference>
<feature type="binding site" evidence="9">
    <location>
        <position position="172"/>
    </location>
    <ligand>
        <name>Mg(2+)</name>
        <dbReference type="ChEBI" id="CHEBI:18420"/>
    </ligand>
</feature>
<dbReference type="NCBIfam" id="NF008954">
    <property type="entry name" value="PRK12296.1"/>
    <property type="match status" value="1"/>
</dbReference>
<organism evidence="13 14">
    <name type="scientific">Tumebacillus lipolyticus</name>
    <dbReference type="NCBI Taxonomy" id="1280370"/>
    <lineage>
        <taxon>Bacteria</taxon>
        <taxon>Bacillati</taxon>
        <taxon>Bacillota</taxon>
        <taxon>Bacilli</taxon>
        <taxon>Bacillales</taxon>
        <taxon>Alicyclobacillaceae</taxon>
        <taxon>Tumebacillus</taxon>
    </lineage>
</organism>
<feature type="binding site" evidence="9">
    <location>
        <begin position="190"/>
        <end position="194"/>
    </location>
    <ligand>
        <name>GTP</name>
        <dbReference type="ChEBI" id="CHEBI:37565"/>
    </ligand>
</feature>
<dbReference type="InterPro" id="IPR006073">
    <property type="entry name" value="GTP-bd"/>
</dbReference>
<dbReference type="InterPro" id="IPR006169">
    <property type="entry name" value="GTP1_OBG_dom"/>
</dbReference>
<dbReference type="PROSITE" id="PS51710">
    <property type="entry name" value="G_OBG"/>
    <property type="match status" value="1"/>
</dbReference>
<dbReference type="SUPFAM" id="SSF52540">
    <property type="entry name" value="P-loop containing nucleoside triphosphate hydrolases"/>
    <property type="match status" value="1"/>
</dbReference>
<evidence type="ECO:0000256" key="2">
    <source>
        <dbReference type="ARBA" id="ARBA00007699"/>
    </source>
</evidence>
<dbReference type="InterPro" id="IPR036726">
    <property type="entry name" value="GTP1_OBG_dom_sf"/>
</dbReference>
<dbReference type="Pfam" id="PF01018">
    <property type="entry name" value="GTP1_OBG"/>
    <property type="match status" value="1"/>
</dbReference>
<dbReference type="PANTHER" id="PTHR11702">
    <property type="entry name" value="DEVELOPMENTALLY REGULATED GTP-BINDING PROTEIN-RELATED"/>
    <property type="match status" value="1"/>
</dbReference>
<dbReference type="PROSITE" id="PS00905">
    <property type="entry name" value="GTP1_OBG"/>
    <property type="match status" value="1"/>
</dbReference>
<evidence type="ECO:0000256" key="6">
    <source>
        <dbReference type="ARBA" id="ARBA00022801"/>
    </source>
</evidence>
<keyword evidence="8 9" id="KW-0342">GTP-binding</keyword>
<evidence type="ECO:0000313" key="14">
    <source>
        <dbReference type="Proteomes" id="UP001597343"/>
    </source>
</evidence>
<dbReference type="PROSITE" id="PS51883">
    <property type="entry name" value="OBG"/>
    <property type="match status" value="1"/>
</dbReference>
<feature type="domain" description="OBG-type G" evidence="10">
    <location>
        <begin position="159"/>
        <end position="329"/>
    </location>
</feature>
<dbReference type="SUPFAM" id="SSF102741">
    <property type="entry name" value="Obg GTP-binding protein C-terminal domain"/>
    <property type="match status" value="1"/>
</dbReference>
<comment type="function">
    <text evidence="9">An essential GTPase which binds GTP, GDP and possibly (p)ppGpp with moderate affinity, with high nucleotide exchange rates and a fairly low GTP hydrolysis rate. Plays a role in control of the cell cycle, stress response, ribosome biogenesis and in those bacteria that undergo differentiation, in morphogenesis control.</text>
</comment>
<dbReference type="InterPro" id="IPR014100">
    <property type="entry name" value="GTP-bd_Obg/CgtA"/>
</dbReference>
<dbReference type="PRINTS" id="PR00326">
    <property type="entry name" value="GTP1OBG"/>
</dbReference>
<keyword evidence="4 9" id="KW-0479">Metal-binding</keyword>
<name>A0ABW4ZTL1_9BACL</name>
<feature type="domain" description="OCT" evidence="11">
    <location>
        <begin position="351"/>
        <end position="428"/>
    </location>
</feature>
<comment type="similarity">
    <text evidence="2 9">Belongs to the TRAFAC class OBG-HflX-like GTPase superfamily. OBG GTPase family.</text>
</comment>
<protein>
    <recommendedName>
        <fullName evidence="9">GTPase Obg</fullName>
        <ecNumber evidence="9">3.6.5.-</ecNumber>
    </recommendedName>
    <alternativeName>
        <fullName evidence="9">GTP-binding protein Obg</fullName>
    </alternativeName>
</protein>
<dbReference type="EC" id="3.6.5.-" evidence="9"/>
<dbReference type="NCBIfam" id="TIGR03595">
    <property type="entry name" value="Obg_CgtA_exten"/>
    <property type="match status" value="1"/>
</dbReference>
<keyword evidence="7 9" id="KW-0460">Magnesium</keyword>
<evidence type="ECO:0000259" key="10">
    <source>
        <dbReference type="PROSITE" id="PS51710"/>
    </source>
</evidence>
<dbReference type="InterPro" id="IPR015349">
    <property type="entry name" value="OCT_dom"/>
</dbReference>
<comment type="caution">
    <text evidence="13">The sequence shown here is derived from an EMBL/GenBank/DDBJ whole genome shotgun (WGS) entry which is preliminary data.</text>
</comment>
<comment type="subcellular location">
    <subcellularLocation>
        <location evidence="9">Cytoplasm</location>
    </subcellularLocation>
</comment>
<dbReference type="NCBIfam" id="NF008955">
    <property type="entry name" value="PRK12297.1"/>
    <property type="match status" value="1"/>
</dbReference>
<evidence type="ECO:0000256" key="5">
    <source>
        <dbReference type="ARBA" id="ARBA00022741"/>
    </source>
</evidence>
<dbReference type="PANTHER" id="PTHR11702:SF31">
    <property type="entry name" value="MITOCHONDRIAL RIBOSOME-ASSOCIATED GTPASE 2"/>
    <property type="match status" value="1"/>
</dbReference>
<evidence type="ECO:0000256" key="4">
    <source>
        <dbReference type="ARBA" id="ARBA00022723"/>
    </source>
</evidence>
<accession>A0ABW4ZTL1</accession>
<dbReference type="NCBIfam" id="TIGR02729">
    <property type="entry name" value="Obg_CgtA"/>
    <property type="match status" value="1"/>
</dbReference>
<dbReference type="PROSITE" id="PS51881">
    <property type="entry name" value="OCT"/>
    <property type="match status" value="1"/>
</dbReference>
<comment type="cofactor">
    <cofactor evidence="1 9">
        <name>Mg(2+)</name>
        <dbReference type="ChEBI" id="CHEBI:18420"/>
    </cofactor>
</comment>
<keyword evidence="5 9" id="KW-0547">Nucleotide-binding</keyword>
<proteinExistence type="inferred from homology"/>
<dbReference type="InterPro" id="IPR036346">
    <property type="entry name" value="GTP-bd_prot_GTP1/OBG_C_sf"/>
</dbReference>
<dbReference type="HAMAP" id="MF_01454">
    <property type="entry name" value="GTPase_Obg"/>
    <property type="match status" value="1"/>
</dbReference>
<evidence type="ECO:0000259" key="12">
    <source>
        <dbReference type="PROSITE" id="PS51883"/>
    </source>
</evidence>
<dbReference type="Pfam" id="PF09269">
    <property type="entry name" value="DUF1967"/>
    <property type="match status" value="1"/>
</dbReference>
<keyword evidence="14" id="KW-1185">Reference proteome</keyword>
<dbReference type="Gene3D" id="3.30.300.350">
    <property type="entry name" value="GTP-binding protein OBG, C-terminal domain"/>
    <property type="match status" value="1"/>
</dbReference>
<dbReference type="InterPro" id="IPR027417">
    <property type="entry name" value="P-loop_NTPase"/>
</dbReference>
<dbReference type="InterPro" id="IPR031167">
    <property type="entry name" value="G_OBG"/>
</dbReference>
<evidence type="ECO:0000256" key="3">
    <source>
        <dbReference type="ARBA" id="ARBA00022490"/>
    </source>
</evidence>
<dbReference type="InterPro" id="IPR006074">
    <property type="entry name" value="GTP1-OBG_CS"/>
</dbReference>
<feature type="binding site" evidence="9">
    <location>
        <begin position="282"/>
        <end position="285"/>
    </location>
    <ligand>
        <name>GTP</name>
        <dbReference type="ChEBI" id="CHEBI:37565"/>
    </ligand>
</feature>
<dbReference type="Pfam" id="PF01926">
    <property type="entry name" value="MMR_HSR1"/>
    <property type="match status" value="1"/>
</dbReference>
<evidence type="ECO:0000256" key="9">
    <source>
        <dbReference type="HAMAP-Rule" id="MF_01454"/>
    </source>
</evidence>
<evidence type="ECO:0000259" key="11">
    <source>
        <dbReference type="PROSITE" id="PS51881"/>
    </source>
</evidence>
<feature type="binding site" evidence="9">
    <location>
        <position position="192"/>
    </location>
    <ligand>
        <name>Mg(2+)</name>
        <dbReference type="ChEBI" id="CHEBI:18420"/>
    </ligand>
</feature>
<evidence type="ECO:0000256" key="7">
    <source>
        <dbReference type="ARBA" id="ARBA00022842"/>
    </source>
</evidence>
<dbReference type="PIRSF" id="PIRSF002401">
    <property type="entry name" value="GTP_bd_Obg/CgtA"/>
    <property type="match status" value="1"/>
</dbReference>
<feature type="binding site" evidence="9">
    <location>
        <begin position="165"/>
        <end position="172"/>
    </location>
    <ligand>
        <name>GTP</name>
        <dbReference type="ChEBI" id="CHEBI:37565"/>
    </ligand>
</feature>
<feature type="binding site" evidence="9">
    <location>
        <begin position="310"/>
        <end position="312"/>
    </location>
    <ligand>
        <name>GTP</name>
        <dbReference type="ChEBI" id="CHEBI:37565"/>
    </ligand>
</feature>
<dbReference type="InterPro" id="IPR045086">
    <property type="entry name" value="OBG_GTPase"/>
</dbReference>
<keyword evidence="6 9" id="KW-0378">Hydrolase</keyword>
<dbReference type="Gene3D" id="3.40.50.300">
    <property type="entry name" value="P-loop containing nucleotide triphosphate hydrolases"/>
    <property type="match status" value="1"/>
</dbReference>
<feature type="domain" description="Obg" evidence="12">
    <location>
        <begin position="1"/>
        <end position="158"/>
    </location>
</feature>
<dbReference type="SUPFAM" id="SSF82051">
    <property type="entry name" value="Obg GTP-binding protein N-terminal domain"/>
    <property type="match status" value="1"/>
</dbReference>
<gene>
    <name evidence="13" type="primary">obgE</name>
    <name evidence="9" type="synonym">obg</name>
    <name evidence="13" type="ORF">ACFSOY_02965</name>
</gene>
<keyword evidence="3 9" id="KW-0963">Cytoplasm</keyword>
<dbReference type="NCBIfam" id="NF008956">
    <property type="entry name" value="PRK12299.1"/>
    <property type="match status" value="1"/>
</dbReference>
<dbReference type="EMBL" id="JBHUIO010000002">
    <property type="protein sequence ID" value="MFD2168979.1"/>
    <property type="molecule type" value="Genomic_DNA"/>
</dbReference>
<dbReference type="Proteomes" id="UP001597343">
    <property type="component" value="Unassembled WGS sequence"/>
</dbReference>
<dbReference type="RefSeq" id="WP_386044032.1">
    <property type="nucleotide sequence ID" value="NZ_JBHUIO010000002.1"/>
</dbReference>
<dbReference type="CDD" id="cd01898">
    <property type="entry name" value="Obg"/>
    <property type="match status" value="1"/>
</dbReference>
<feature type="binding site" evidence="9">
    <location>
        <begin position="212"/>
        <end position="215"/>
    </location>
    <ligand>
        <name>GTP</name>
        <dbReference type="ChEBI" id="CHEBI:37565"/>
    </ligand>
</feature>